<keyword evidence="1" id="KW-0805">Transcription regulation</keyword>
<evidence type="ECO:0000256" key="3">
    <source>
        <dbReference type="ARBA" id="ARBA00023163"/>
    </source>
</evidence>
<dbReference type="GO" id="GO:0043200">
    <property type="term" value="P:response to amino acid"/>
    <property type="evidence" value="ECO:0007669"/>
    <property type="project" value="TreeGrafter"/>
</dbReference>
<reference evidence="5 6" key="1">
    <citation type="journal article" date="2018" name="Sci. Adv.">
        <title>Multi-heme cytochromes provide a pathway for survival in energy-limited environments.</title>
        <authorList>
            <person name="Deng X."/>
            <person name="Dohmae N."/>
            <person name="Nealson K.H."/>
            <person name="Hashimoto K."/>
            <person name="Okamoto A."/>
        </authorList>
    </citation>
    <scope>NUCLEOTIDE SEQUENCE [LARGE SCALE GENOMIC DNA]</scope>
    <source>
        <strain evidence="5 6">IS5</strain>
    </source>
</reference>
<dbReference type="InterPro" id="IPR011008">
    <property type="entry name" value="Dimeric_a/b-barrel"/>
</dbReference>
<proteinExistence type="predicted"/>
<dbReference type="PRINTS" id="PR00033">
    <property type="entry name" value="HTHASNC"/>
</dbReference>
<dbReference type="InterPro" id="IPR011991">
    <property type="entry name" value="ArsR-like_HTH"/>
</dbReference>
<dbReference type="CDD" id="cd00090">
    <property type="entry name" value="HTH_ARSR"/>
    <property type="match status" value="1"/>
</dbReference>
<dbReference type="Pfam" id="PF13404">
    <property type="entry name" value="HTH_AsnC-type"/>
    <property type="match status" value="1"/>
</dbReference>
<evidence type="ECO:0000313" key="5">
    <source>
        <dbReference type="EMBL" id="BBD06780.1"/>
    </source>
</evidence>
<accession>A0A2Z6AU84</accession>
<dbReference type="InterPro" id="IPR036388">
    <property type="entry name" value="WH-like_DNA-bd_sf"/>
</dbReference>
<dbReference type="GO" id="GO:0006355">
    <property type="term" value="P:regulation of DNA-templated transcription"/>
    <property type="evidence" value="ECO:0007669"/>
    <property type="project" value="UniProtKB-ARBA"/>
</dbReference>
<keyword evidence="6" id="KW-1185">Reference proteome</keyword>
<keyword evidence="3" id="KW-0804">Transcription</keyword>
<dbReference type="AlphaFoldDB" id="A0A2Z6AU84"/>
<dbReference type="SUPFAM" id="SSF54909">
    <property type="entry name" value="Dimeric alpha+beta barrel"/>
    <property type="match status" value="1"/>
</dbReference>
<name>A0A2Z6AU84_9BACT</name>
<organism evidence="5 6">
    <name type="scientific">Desulfovibrio ferrophilus</name>
    <dbReference type="NCBI Taxonomy" id="241368"/>
    <lineage>
        <taxon>Bacteria</taxon>
        <taxon>Pseudomonadati</taxon>
        <taxon>Thermodesulfobacteriota</taxon>
        <taxon>Desulfovibrionia</taxon>
        <taxon>Desulfovibrionales</taxon>
        <taxon>Desulfovibrionaceae</taxon>
        <taxon>Desulfovibrio</taxon>
    </lineage>
</organism>
<dbReference type="InterPro" id="IPR000485">
    <property type="entry name" value="AsnC-type_HTH_dom"/>
</dbReference>
<dbReference type="EMBL" id="AP017378">
    <property type="protein sequence ID" value="BBD06780.1"/>
    <property type="molecule type" value="Genomic_DNA"/>
</dbReference>
<dbReference type="InterPro" id="IPR019887">
    <property type="entry name" value="Tscrpt_reg_AsnC/Lrp_C"/>
</dbReference>
<keyword evidence="2" id="KW-0238">DNA-binding</keyword>
<dbReference type="Pfam" id="PF01037">
    <property type="entry name" value="AsnC_trans_reg"/>
    <property type="match status" value="1"/>
</dbReference>
<dbReference type="GO" id="GO:0005829">
    <property type="term" value="C:cytosol"/>
    <property type="evidence" value="ECO:0007669"/>
    <property type="project" value="TreeGrafter"/>
</dbReference>
<dbReference type="InterPro" id="IPR036390">
    <property type="entry name" value="WH_DNA-bd_sf"/>
</dbReference>
<dbReference type="KEGG" id="dfl:DFE_0054"/>
<sequence>MEFYNSTMRKNGLDDTDRQILTLMQGNARISNAEIARQVGKAPSAVLERIRKLEVNGVILGYETRINPKALGLGLTAFTYVHAEDAVGSTRSGRELAELPEVLEVHHTAGQDAYLIKVRVGDTEDLGKLLRKIGSIDSVRDTRTTIVLGSVKETIELAITNDTQD</sequence>
<protein>
    <submittedName>
        <fullName evidence="5">Transcriptional regulator, AsnC family</fullName>
    </submittedName>
</protein>
<feature type="domain" description="HTH asnC-type" evidence="4">
    <location>
        <begin position="13"/>
        <end position="74"/>
    </location>
</feature>
<dbReference type="SUPFAM" id="SSF46785">
    <property type="entry name" value="Winged helix' DNA-binding domain"/>
    <property type="match status" value="1"/>
</dbReference>
<evidence type="ECO:0000313" key="6">
    <source>
        <dbReference type="Proteomes" id="UP000269883"/>
    </source>
</evidence>
<evidence type="ECO:0000256" key="1">
    <source>
        <dbReference type="ARBA" id="ARBA00023015"/>
    </source>
</evidence>
<dbReference type="Proteomes" id="UP000269883">
    <property type="component" value="Chromosome"/>
</dbReference>
<gene>
    <name evidence="5" type="ORF">DFE_0054</name>
</gene>
<dbReference type="Gene3D" id="3.30.70.920">
    <property type="match status" value="1"/>
</dbReference>
<dbReference type="GO" id="GO:0043565">
    <property type="term" value="F:sequence-specific DNA binding"/>
    <property type="evidence" value="ECO:0007669"/>
    <property type="project" value="InterPro"/>
</dbReference>
<dbReference type="PANTHER" id="PTHR30154:SF34">
    <property type="entry name" value="TRANSCRIPTIONAL REGULATOR AZLB"/>
    <property type="match status" value="1"/>
</dbReference>
<dbReference type="Gene3D" id="1.10.10.10">
    <property type="entry name" value="Winged helix-like DNA-binding domain superfamily/Winged helix DNA-binding domain"/>
    <property type="match status" value="1"/>
</dbReference>
<evidence type="ECO:0000259" key="4">
    <source>
        <dbReference type="PROSITE" id="PS50956"/>
    </source>
</evidence>
<dbReference type="InterPro" id="IPR019888">
    <property type="entry name" value="Tscrpt_reg_AsnC-like"/>
</dbReference>
<dbReference type="SMART" id="SM00344">
    <property type="entry name" value="HTH_ASNC"/>
    <property type="match status" value="1"/>
</dbReference>
<evidence type="ECO:0000256" key="2">
    <source>
        <dbReference type="ARBA" id="ARBA00023125"/>
    </source>
</evidence>
<dbReference type="PROSITE" id="PS50956">
    <property type="entry name" value="HTH_ASNC_2"/>
    <property type="match status" value="1"/>
</dbReference>
<dbReference type="PANTHER" id="PTHR30154">
    <property type="entry name" value="LEUCINE-RESPONSIVE REGULATORY PROTEIN"/>
    <property type="match status" value="1"/>
</dbReference>